<evidence type="ECO:0000313" key="3">
    <source>
        <dbReference type="Proteomes" id="UP000503096"/>
    </source>
</evidence>
<accession>A0A6M4HDD1</accession>
<name>A0A6M4HDD1_9PROT</name>
<protein>
    <submittedName>
        <fullName evidence="2">Uncharacterized protein</fullName>
    </submittedName>
</protein>
<organism evidence="2 3">
    <name type="scientific">Usitatibacter palustris</name>
    <dbReference type="NCBI Taxonomy" id="2732487"/>
    <lineage>
        <taxon>Bacteria</taxon>
        <taxon>Pseudomonadati</taxon>
        <taxon>Pseudomonadota</taxon>
        <taxon>Betaproteobacteria</taxon>
        <taxon>Nitrosomonadales</taxon>
        <taxon>Usitatibacteraceae</taxon>
        <taxon>Usitatibacter</taxon>
    </lineage>
</organism>
<dbReference type="EMBL" id="CP053073">
    <property type="protein sequence ID" value="QJR16574.1"/>
    <property type="molecule type" value="Genomic_DNA"/>
</dbReference>
<proteinExistence type="predicted"/>
<reference evidence="2 3" key="1">
    <citation type="submission" date="2020-04" db="EMBL/GenBank/DDBJ databases">
        <title>Usitatibacter rugosus gen. nov., sp. nov. and Usitatibacter palustris sp. nov., novel members of Usitatibacteraceae fam. nov. within the order Nitrosomonadales isolated from soil.</title>
        <authorList>
            <person name="Huber K.J."/>
            <person name="Neumann-Schaal M."/>
            <person name="Geppert A."/>
            <person name="Luckner M."/>
            <person name="Wanner G."/>
            <person name="Overmann J."/>
        </authorList>
    </citation>
    <scope>NUCLEOTIDE SEQUENCE [LARGE SCALE GENOMIC DNA]</scope>
    <source>
        <strain evidence="2 3">Swamp67</strain>
    </source>
</reference>
<feature type="signal peptide" evidence="1">
    <location>
        <begin position="1"/>
        <end position="22"/>
    </location>
</feature>
<keyword evidence="1" id="KW-0732">Signal</keyword>
<evidence type="ECO:0000256" key="1">
    <source>
        <dbReference type="SAM" id="SignalP"/>
    </source>
</evidence>
<dbReference type="AlphaFoldDB" id="A0A6M4HDD1"/>
<dbReference type="KEGG" id="upl:DSM104440_03409"/>
<sequence>MTRILASLALLAVSAFAGDAHAFCVYNGLKDRAVFATVVAPTNVPKPAKLYGETVAPGKESCCNPKNTECNPGRVGDQALIAFEARVEAKAPVPPGVPPQVVACGRPVTDKNDKRFPSGVETPIPARSYLRFEHNPAFIPQQKYGWENPPYVLKVLVGPENRLVQTFPCPPKQADKPGRIDFLK</sequence>
<dbReference type="RefSeq" id="WP_171164792.1">
    <property type="nucleotide sequence ID" value="NZ_CP053073.1"/>
</dbReference>
<feature type="chain" id="PRO_5026824934" evidence="1">
    <location>
        <begin position="23"/>
        <end position="184"/>
    </location>
</feature>
<evidence type="ECO:0000313" key="2">
    <source>
        <dbReference type="EMBL" id="QJR16574.1"/>
    </source>
</evidence>
<gene>
    <name evidence="2" type="ORF">DSM104440_03409</name>
</gene>
<dbReference type="InParanoid" id="A0A6M4HDD1"/>
<dbReference type="Proteomes" id="UP000503096">
    <property type="component" value="Chromosome"/>
</dbReference>
<keyword evidence="3" id="KW-1185">Reference proteome</keyword>